<evidence type="ECO:0000313" key="2">
    <source>
        <dbReference type="EMBL" id="UTD00229.1"/>
    </source>
</evidence>
<dbReference type="RefSeq" id="WP_253716126.1">
    <property type="nucleotide sequence ID" value="NZ_CP051522.1"/>
</dbReference>
<keyword evidence="1" id="KW-1133">Transmembrane helix</keyword>
<gene>
    <name evidence="2" type="ORF">E4N86_05745</name>
</gene>
<organism evidence="2 3">
    <name type="scientific">Treponema denticola</name>
    <dbReference type="NCBI Taxonomy" id="158"/>
    <lineage>
        <taxon>Bacteria</taxon>
        <taxon>Pseudomonadati</taxon>
        <taxon>Spirochaetota</taxon>
        <taxon>Spirochaetia</taxon>
        <taxon>Spirochaetales</taxon>
        <taxon>Treponemataceae</taxon>
        <taxon>Treponema</taxon>
    </lineage>
</organism>
<dbReference type="AlphaFoldDB" id="A0A9Q9EX10"/>
<feature type="transmembrane region" description="Helical" evidence="1">
    <location>
        <begin position="139"/>
        <end position="160"/>
    </location>
</feature>
<sequence length="359" mass="39989">MLGLSLKAKKADSLIPLFGGFCFFLSAIEIMIPKPVPFFRIGLANLPIILGIDLFSFPAFVLLLVIKVLGQALISGTLFSYIVLFSAIGTFSSGLLMYAMRKIPRKTISFMGISLAGAFVSNSLQFLLAVLLMFGKSAVYVIPPVFSLGTLTALFLGWFASEFEIQSVWYQRVKAERFDFISETDNSQTAKQSNGKNSSEKTNRTLRDRYLRIGSGINLFLILLFVPFLPVQALVLGAALILCAADRQKLNFLNLIFMFTAITVFNLFPPMGKIIFSIGSIDITHQALLRGFEKAIVLIGMIYISKWMLKAKMNFKSRIGKSIQEAFSVFYKLLSVKHEIKPKMIIPTIDSVLLSINRL</sequence>
<reference evidence="2" key="1">
    <citation type="submission" date="2020-04" db="EMBL/GenBank/DDBJ databases">
        <title>Comparative genomics of oral phylogroup-2 Treponema strains.</title>
        <authorList>
            <person name="Zeng H."/>
            <person name="Chan Y.K."/>
            <person name="Watt R.M."/>
        </authorList>
    </citation>
    <scope>NUCLEOTIDE SEQUENCE</scope>
    <source>
        <strain evidence="2">OMZ 905</strain>
    </source>
</reference>
<keyword evidence="1" id="KW-0472">Membrane</keyword>
<accession>A0A9Q9EX10</accession>
<dbReference type="Proteomes" id="UP001056981">
    <property type="component" value="Chromosome"/>
</dbReference>
<feature type="transmembrane region" description="Helical" evidence="1">
    <location>
        <begin position="12"/>
        <end position="32"/>
    </location>
</feature>
<dbReference type="EMBL" id="CP051635">
    <property type="protein sequence ID" value="UTD00229.1"/>
    <property type="molecule type" value="Genomic_DNA"/>
</dbReference>
<proteinExistence type="predicted"/>
<dbReference type="InterPro" id="IPR010898">
    <property type="entry name" value="Hpre_diP_synth_I"/>
</dbReference>
<evidence type="ECO:0000313" key="3">
    <source>
        <dbReference type="Proteomes" id="UP001056981"/>
    </source>
</evidence>
<protein>
    <submittedName>
        <fullName evidence="2">Gx transporter family protein</fullName>
    </submittedName>
</protein>
<dbReference type="Pfam" id="PF07456">
    <property type="entry name" value="Hpre_diP_synt_I"/>
    <property type="match status" value="1"/>
</dbReference>
<feature type="transmembrane region" description="Helical" evidence="1">
    <location>
        <begin position="78"/>
        <end position="98"/>
    </location>
</feature>
<name>A0A9Q9EX10_TREDN</name>
<feature type="transmembrane region" description="Helical" evidence="1">
    <location>
        <begin position="288"/>
        <end position="309"/>
    </location>
</feature>
<keyword evidence="1" id="KW-0812">Transmembrane</keyword>
<feature type="transmembrane region" description="Helical" evidence="1">
    <location>
        <begin position="44"/>
        <end position="66"/>
    </location>
</feature>
<evidence type="ECO:0000256" key="1">
    <source>
        <dbReference type="SAM" id="Phobius"/>
    </source>
</evidence>
<feature type="transmembrane region" description="Helical" evidence="1">
    <location>
        <begin position="219"/>
        <end position="243"/>
    </location>
</feature>
<feature type="transmembrane region" description="Helical" evidence="1">
    <location>
        <begin position="250"/>
        <end position="268"/>
    </location>
</feature>
<feature type="transmembrane region" description="Helical" evidence="1">
    <location>
        <begin position="110"/>
        <end position="132"/>
    </location>
</feature>